<protein>
    <submittedName>
        <fullName evidence="1">Uncharacterized protein</fullName>
    </submittedName>
</protein>
<reference evidence="1 2" key="1">
    <citation type="submission" date="2019-01" db="EMBL/GenBank/DDBJ databases">
        <title>Flavobacterium sp. nov.,isolated from freshwater.</title>
        <authorList>
            <person name="Zhang R."/>
            <person name="Du Z.-J."/>
        </authorList>
    </citation>
    <scope>NUCLEOTIDE SEQUENCE [LARGE SCALE GENOMIC DNA]</scope>
    <source>
        <strain evidence="1 2">1E403</strain>
    </source>
</reference>
<accession>A0A444HFY9</accession>
<sequence>MIETKEDGSITTFTYTYDGSKIVSIIRTDGISDIYAYTGNLITYIKHTNTYFTSETFIEYDNNNRKIIEKTFNTILQPNVVLEKIDMVTFSYSPNGTVTSSVYVGDSESEMELNNSSTITYNNGNTISFETTSGLGNYDHIYDTKNNSMKNVLGYHEYMRPDYDGKHNCLTAYTKPEGAIYTFTYTYNLANYPETSTLKGKRLDGEYVTTKKQYFYE</sequence>
<dbReference type="Proteomes" id="UP000287527">
    <property type="component" value="Unassembled WGS sequence"/>
</dbReference>
<comment type="caution">
    <text evidence="1">The sequence shown here is derived from an EMBL/GenBank/DDBJ whole genome shotgun (WGS) entry which is preliminary data.</text>
</comment>
<dbReference type="RefSeq" id="WP_128388358.1">
    <property type="nucleotide sequence ID" value="NZ_SBII01000001.1"/>
</dbReference>
<dbReference type="OrthoDB" id="1444189at2"/>
<dbReference type="EMBL" id="SBII01000001">
    <property type="protein sequence ID" value="RWX03804.1"/>
    <property type="molecule type" value="Genomic_DNA"/>
</dbReference>
<organism evidence="1 2">
    <name type="scientific">Flavobacterium cerinum</name>
    <dbReference type="NCBI Taxonomy" id="2502784"/>
    <lineage>
        <taxon>Bacteria</taxon>
        <taxon>Pseudomonadati</taxon>
        <taxon>Bacteroidota</taxon>
        <taxon>Flavobacteriia</taxon>
        <taxon>Flavobacteriales</taxon>
        <taxon>Flavobacteriaceae</taxon>
        <taxon>Flavobacterium</taxon>
    </lineage>
</organism>
<evidence type="ECO:0000313" key="1">
    <source>
        <dbReference type="EMBL" id="RWX03804.1"/>
    </source>
</evidence>
<proteinExistence type="predicted"/>
<evidence type="ECO:0000313" key="2">
    <source>
        <dbReference type="Proteomes" id="UP000287527"/>
    </source>
</evidence>
<dbReference type="AlphaFoldDB" id="A0A444HFY9"/>
<gene>
    <name evidence="1" type="ORF">EPI11_02400</name>
</gene>
<name>A0A444HFY9_9FLAO</name>
<keyword evidence="2" id="KW-1185">Reference proteome</keyword>